<dbReference type="OrthoDB" id="3481002at2"/>
<name>A0A5C4J722_9ACTN</name>
<feature type="region of interest" description="Disordered" evidence="1">
    <location>
        <begin position="1"/>
        <end position="99"/>
    </location>
</feature>
<keyword evidence="3" id="KW-1185">Reference proteome</keyword>
<reference evidence="2 3" key="1">
    <citation type="submission" date="2019-05" db="EMBL/GenBank/DDBJ databases">
        <title>Draft genome sequence of Actinomadura sp. 14C53.</title>
        <authorList>
            <person name="Saricaoglu S."/>
            <person name="Isik K."/>
        </authorList>
    </citation>
    <scope>NUCLEOTIDE SEQUENCE [LARGE SCALE GENOMIC DNA]</scope>
    <source>
        <strain evidence="2 3">14C53</strain>
    </source>
</reference>
<proteinExistence type="predicted"/>
<accession>A0A5C4J722</accession>
<dbReference type="AlphaFoldDB" id="A0A5C4J722"/>
<gene>
    <name evidence="2" type="ORF">ETD83_24210</name>
</gene>
<dbReference type="RefSeq" id="WP_138647451.1">
    <property type="nucleotide sequence ID" value="NZ_VCKW01000134.1"/>
</dbReference>
<protein>
    <submittedName>
        <fullName evidence="2">Uncharacterized protein</fullName>
    </submittedName>
</protein>
<comment type="caution">
    <text evidence="2">The sequence shown here is derived from an EMBL/GenBank/DDBJ whole genome shotgun (WGS) entry which is preliminary data.</text>
</comment>
<feature type="compositionally biased region" description="Acidic residues" evidence="1">
    <location>
        <begin position="72"/>
        <end position="99"/>
    </location>
</feature>
<evidence type="ECO:0000313" key="2">
    <source>
        <dbReference type="EMBL" id="TMQ94204.1"/>
    </source>
</evidence>
<evidence type="ECO:0000256" key="1">
    <source>
        <dbReference type="SAM" id="MobiDB-lite"/>
    </source>
</evidence>
<evidence type="ECO:0000313" key="3">
    <source>
        <dbReference type="Proteomes" id="UP000309174"/>
    </source>
</evidence>
<feature type="compositionally biased region" description="Polar residues" evidence="1">
    <location>
        <begin position="26"/>
        <end position="39"/>
    </location>
</feature>
<feature type="compositionally biased region" description="Basic and acidic residues" evidence="1">
    <location>
        <begin position="1"/>
        <end position="21"/>
    </location>
</feature>
<organism evidence="2 3">
    <name type="scientific">Actinomadura soli</name>
    <dbReference type="NCBI Taxonomy" id="2508997"/>
    <lineage>
        <taxon>Bacteria</taxon>
        <taxon>Bacillati</taxon>
        <taxon>Actinomycetota</taxon>
        <taxon>Actinomycetes</taxon>
        <taxon>Streptosporangiales</taxon>
        <taxon>Thermomonosporaceae</taxon>
        <taxon>Actinomadura</taxon>
    </lineage>
</organism>
<sequence length="99" mass="11134">MGHDDRFRGQDPDYEFSRDDEPPPSSMNGFDESSMQQDQGGRPPVQDDGYVYGQDESPDDMGGGMRYRLPDEEGTDVGQEDEFGTYEDAPPDDDTEGNW</sequence>
<dbReference type="Proteomes" id="UP000309174">
    <property type="component" value="Unassembled WGS sequence"/>
</dbReference>
<dbReference type="EMBL" id="VCKW01000134">
    <property type="protein sequence ID" value="TMQ94204.1"/>
    <property type="molecule type" value="Genomic_DNA"/>
</dbReference>